<evidence type="ECO:0000256" key="6">
    <source>
        <dbReference type="ARBA" id="ARBA00022605"/>
    </source>
</evidence>
<dbReference type="SUPFAM" id="SSF55681">
    <property type="entry name" value="Class II aaRS and biotin synthetases"/>
    <property type="match status" value="1"/>
</dbReference>
<comment type="function">
    <text evidence="8 9">Required for the first step of histidine biosynthesis. May allow the feedback regulation of ATP phosphoribosyltransferase activity by histidine.</text>
</comment>
<evidence type="ECO:0000256" key="8">
    <source>
        <dbReference type="ARBA" id="ARBA00025246"/>
    </source>
</evidence>
<dbReference type="PIRSF" id="PIRSF001549">
    <property type="entry name" value="His-tRNA_synth"/>
    <property type="match status" value="1"/>
</dbReference>
<comment type="subcellular location">
    <subcellularLocation>
        <location evidence="1 9">Cytoplasm</location>
    </subcellularLocation>
</comment>
<feature type="domain" description="Class II Histidinyl-tRNA synthetase (HisRS)-like catalytic core" evidence="10">
    <location>
        <begin position="9"/>
        <end position="318"/>
    </location>
</feature>
<dbReference type="GO" id="GO:0016757">
    <property type="term" value="F:glycosyltransferase activity"/>
    <property type="evidence" value="ECO:0007669"/>
    <property type="project" value="UniProtKB-KW"/>
</dbReference>
<dbReference type="Gene3D" id="3.30.930.10">
    <property type="entry name" value="Bira Bifunctional Protein, Domain 2"/>
    <property type="match status" value="1"/>
</dbReference>
<dbReference type="PANTHER" id="PTHR43707:SF6">
    <property type="entry name" value="ATP PHOSPHORIBOSYLTRANSFERASE REGULATORY SUBUNIT"/>
    <property type="match status" value="1"/>
</dbReference>
<accession>A0ABU0DZ47</accession>
<evidence type="ECO:0000256" key="2">
    <source>
        <dbReference type="ARBA" id="ARBA00004667"/>
    </source>
</evidence>
<proteinExistence type="inferred from homology"/>
<sequence>MREFSVPSGMRDFVLDEAKKKKTLQLELEKRLDTWGYKEVMTPSVEFYKTYEVGFDDIKEEELYKFIDDNGRILTLRADMTIPIARLAATKFKDTKETLRFRYCANVFKVHETLSGNKNEITDCGVELIGVEKEAGDLEILATALDALTAMKQTKLTLEIGNAQFFAAACRGANITGEQAEKLAYLIDQKSLIELKDYLDAIQVSPQMEEFFLKMIWWNGDVAMLEEAKKYAFNSELMQIIEYLESLYENLSSLGYKDIVAFDLGKIGNLNYYTGIIFDAFVEGVGLRILSGGRYDNLLKKYGVDLPAVGFSIKLDQLMNAYDFKDTSKEIIVEYGKGNILKAIKKRNEFDDSYTVILKENNTIDGINVLGGSL</sequence>
<dbReference type="InterPro" id="IPR004517">
    <property type="entry name" value="HisZ"/>
</dbReference>
<evidence type="ECO:0000256" key="5">
    <source>
        <dbReference type="ARBA" id="ARBA00022490"/>
    </source>
</evidence>
<keyword evidence="7 9" id="KW-0368">Histidine biosynthesis</keyword>
<dbReference type="InterPro" id="IPR004516">
    <property type="entry name" value="HisRS/HisZ"/>
</dbReference>
<evidence type="ECO:0000313" key="12">
    <source>
        <dbReference type="Proteomes" id="UP001230220"/>
    </source>
</evidence>
<dbReference type="CDD" id="cd00773">
    <property type="entry name" value="HisRS-like_core"/>
    <property type="match status" value="1"/>
</dbReference>
<reference evidence="11 12" key="1">
    <citation type="submission" date="2023-07" db="EMBL/GenBank/DDBJ databases">
        <title>Genomic Encyclopedia of Type Strains, Phase IV (KMG-IV): sequencing the most valuable type-strain genomes for metagenomic binning, comparative biology and taxonomic classification.</title>
        <authorList>
            <person name="Goeker M."/>
        </authorList>
    </citation>
    <scope>NUCLEOTIDE SEQUENCE [LARGE SCALE GENOMIC DNA]</scope>
    <source>
        <strain evidence="11 12">DSM 16784</strain>
    </source>
</reference>
<dbReference type="HAMAP" id="MF_00125">
    <property type="entry name" value="HisZ"/>
    <property type="match status" value="1"/>
</dbReference>
<evidence type="ECO:0000256" key="3">
    <source>
        <dbReference type="ARBA" id="ARBA00005539"/>
    </source>
</evidence>
<evidence type="ECO:0000256" key="7">
    <source>
        <dbReference type="ARBA" id="ARBA00023102"/>
    </source>
</evidence>
<name>A0ABU0DZ47_9FIRM</name>
<comment type="subunit">
    <text evidence="9">Heteromultimer composed of HisG and HisZ subunits.</text>
</comment>
<protein>
    <recommendedName>
        <fullName evidence="4 9">ATP phosphoribosyltransferase regulatory subunit</fullName>
    </recommendedName>
</protein>
<comment type="pathway">
    <text evidence="2 9">Amino-acid biosynthesis; L-histidine biosynthesis; L-histidine from 5-phospho-alpha-D-ribose 1-diphosphate: step 1/9.</text>
</comment>
<dbReference type="Proteomes" id="UP001230220">
    <property type="component" value="Unassembled WGS sequence"/>
</dbReference>
<keyword evidence="6 9" id="KW-0028">Amino-acid biosynthesis</keyword>
<gene>
    <name evidence="9" type="primary">hisZ</name>
    <name evidence="11" type="ORF">J2S15_000301</name>
</gene>
<dbReference type="InterPro" id="IPR041715">
    <property type="entry name" value="HisRS-like_core"/>
</dbReference>
<comment type="caution">
    <text evidence="11">The sequence shown here is derived from an EMBL/GenBank/DDBJ whole genome shotgun (WGS) entry which is preliminary data.</text>
</comment>
<evidence type="ECO:0000256" key="1">
    <source>
        <dbReference type="ARBA" id="ARBA00004496"/>
    </source>
</evidence>
<keyword evidence="11" id="KW-0808">Transferase</keyword>
<keyword evidence="5 9" id="KW-0963">Cytoplasm</keyword>
<comment type="miscellaneous">
    <text evidence="9">This function is generally fulfilled by the C-terminal part of HisG, which is missing in some bacteria such as this one.</text>
</comment>
<evidence type="ECO:0000313" key="11">
    <source>
        <dbReference type="EMBL" id="MDQ0359570.1"/>
    </source>
</evidence>
<dbReference type="PANTHER" id="PTHR43707">
    <property type="entry name" value="HISTIDYL-TRNA SYNTHETASE"/>
    <property type="match status" value="1"/>
</dbReference>
<dbReference type="Pfam" id="PF13393">
    <property type="entry name" value="tRNA-synt_His"/>
    <property type="match status" value="1"/>
</dbReference>
<dbReference type="RefSeq" id="WP_307404789.1">
    <property type="nucleotide sequence ID" value="NZ_JAUSUR010000001.1"/>
</dbReference>
<comment type="similarity">
    <text evidence="3 9">Belongs to the class-II aminoacyl-tRNA synthetase family. HisZ subfamily.</text>
</comment>
<evidence type="ECO:0000256" key="4">
    <source>
        <dbReference type="ARBA" id="ARBA00020397"/>
    </source>
</evidence>
<evidence type="ECO:0000256" key="9">
    <source>
        <dbReference type="HAMAP-Rule" id="MF_00125"/>
    </source>
</evidence>
<dbReference type="InterPro" id="IPR045864">
    <property type="entry name" value="aa-tRNA-synth_II/BPL/LPL"/>
</dbReference>
<keyword evidence="12" id="KW-1185">Reference proteome</keyword>
<evidence type="ECO:0000259" key="10">
    <source>
        <dbReference type="Pfam" id="PF13393"/>
    </source>
</evidence>
<keyword evidence="11" id="KW-0328">Glycosyltransferase</keyword>
<organism evidence="11 12">
    <name type="scientific">Breznakia pachnodae</name>
    <dbReference type="NCBI Taxonomy" id="265178"/>
    <lineage>
        <taxon>Bacteria</taxon>
        <taxon>Bacillati</taxon>
        <taxon>Bacillota</taxon>
        <taxon>Erysipelotrichia</taxon>
        <taxon>Erysipelotrichales</taxon>
        <taxon>Erysipelotrichaceae</taxon>
        <taxon>Breznakia</taxon>
    </lineage>
</organism>
<dbReference type="EMBL" id="JAUSUR010000001">
    <property type="protein sequence ID" value="MDQ0359570.1"/>
    <property type="molecule type" value="Genomic_DNA"/>
</dbReference>
<dbReference type="NCBIfam" id="TIGR00443">
    <property type="entry name" value="hisZ_biosyn_reg"/>
    <property type="match status" value="1"/>
</dbReference>